<dbReference type="SUPFAM" id="SSF143100">
    <property type="entry name" value="TTHA1013/TTHA0281-like"/>
    <property type="match status" value="1"/>
</dbReference>
<dbReference type="InterPro" id="IPR035069">
    <property type="entry name" value="TTHA1013/TTHA0281-like"/>
</dbReference>
<protein>
    <submittedName>
        <fullName evidence="2">CopG family transcriptional regulator</fullName>
    </submittedName>
</protein>
<dbReference type="RefSeq" id="WP_053249464.1">
    <property type="nucleotide sequence ID" value="NZ_LGAP01000007.1"/>
</dbReference>
<feature type="domain" description="HicB-like antitoxin of toxin-antitoxin system" evidence="1">
    <location>
        <begin position="4"/>
        <end position="124"/>
    </location>
</feature>
<dbReference type="CDD" id="cd22231">
    <property type="entry name" value="RHH_NikR_HicB-like"/>
    <property type="match status" value="1"/>
</dbReference>
<dbReference type="Proteomes" id="UP000037425">
    <property type="component" value="Unassembled WGS sequence"/>
</dbReference>
<evidence type="ECO:0000313" key="3">
    <source>
        <dbReference type="Proteomes" id="UP000037425"/>
    </source>
</evidence>
<comment type="caution">
    <text evidence="2">The sequence shown here is derived from an EMBL/GenBank/DDBJ whole genome shotgun (WGS) entry which is preliminary data.</text>
</comment>
<reference evidence="3" key="1">
    <citation type="submission" date="2015-07" db="EMBL/GenBank/DDBJ databases">
        <title>Whole genome sequence of an Ensifer adhaerens strain isolated from a cave pool in the Wind Cave National Park.</title>
        <authorList>
            <person name="Eng W.W.H."/>
            <person name="Gan H.M."/>
            <person name="Barton H.A."/>
            <person name="Savka M.A."/>
        </authorList>
    </citation>
    <scope>NUCLEOTIDE SEQUENCE [LARGE SCALE GENOMIC DNA]</scope>
    <source>
        <strain evidence="3">SD006</strain>
    </source>
</reference>
<dbReference type="Gene3D" id="3.30.160.250">
    <property type="match status" value="1"/>
</dbReference>
<name>A0A0L8BUW9_ENSAD</name>
<dbReference type="InterPro" id="IPR031807">
    <property type="entry name" value="HicB-like"/>
</dbReference>
<dbReference type="OrthoDB" id="9807959at2"/>
<dbReference type="Pfam" id="PF15919">
    <property type="entry name" value="HicB_lk_antitox"/>
    <property type="match status" value="1"/>
</dbReference>
<dbReference type="InterPro" id="IPR010985">
    <property type="entry name" value="Ribbon_hlx_hlx"/>
</dbReference>
<proteinExistence type="predicted"/>
<evidence type="ECO:0000259" key="1">
    <source>
        <dbReference type="Pfam" id="PF15919"/>
    </source>
</evidence>
<dbReference type="PATRIC" id="fig|106592.7.peg.7089"/>
<organism evidence="2 3">
    <name type="scientific">Ensifer adhaerens</name>
    <name type="common">Sinorhizobium morelense</name>
    <dbReference type="NCBI Taxonomy" id="106592"/>
    <lineage>
        <taxon>Bacteria</taxon>
        <taxon>Pseudomonadati</taxon>
        <taxon>Pseudomonadota</taxon>
        <taxon>Alphaproteobacteria</taxon>
        <taxon>Hyphomicrobiales</taxon>
        <taxon>Rhizobiaceae</taxon>
        <taxon>Sinorhizobium/Ensifer group</taxon>
        <taxon>Ensifer</taxon>
    </lineage>
</organism>
<dbReference type="AlphaFoldDB" id="A0A0L8BUW9"/>
<evidence type="ECO:0000313" key="2">
    <source>
        <dbReference type="EMBL" id="KOF18502.1"/>
    </source>
</evidence>
<accession>A0A0L8BUW9</accession>
<gene>
    <name evidence="2" type="ORF">AC244_14180</name>
</gene>
<dbReference type="GO" id="GO:0006355">
    <property type="term" value="P:regulation of DNA-templated transcription"/>
    <property type="evidence" value="ECO:0007669"/>
    <property type="project" value="InterPro"/>
</dbReference>
<dbReference type="SUPFAM" id="SSF47598">
    <property type="entry name" value="Ribbon-helix-helix"/>
    <property type="match status" value="1"/>
</dbReference>
<dbReference type="EMBL" id="LGAP01000007">
    <property type="protein sequence ID" value="KOF18502.1"/>
    <property type="molecule type" value="Genomic_DNA"/>
</dbReference>
<sequence>MRNYIGLIHKDADSDYGVSFPDFPGLITAGTDLDDARAMAEEALALHIEGLAEDGEAIPEPSTLEAVMADAENQDGVAILVGVKTEAKRAVRVNITLPEDVLKAIDAFAEAQGLTRSGFLVRAAKHEIGHANDDYNDNYAETRLGA</sequence>